<dbReference type="Gene3D" id="1.10.630.10">
    <property type="entry name" value="Cytochrome P450"/>
    <property type="match status" value="1"/>
</dbReference>
<protein>
    <submittedName>
        <fullName evidence="9">Linoleate diol synthase</fullName>
    </submittedName>
</protein>
<dbReference type="Pfam" id="PF00067">
    <property type="entry name" value="p450"/>
    <property type="match status" value="1"/>
</dbReference>
<dbReference type="GO" id="GO:0006979">
    <property type="term" value="P:response to oxidative stress"/>
    <property type="evidence" value="ECO:0007669"/>
    <property type="project" value="InterPro"/>
</dbReference>
<sequence length="1086" mass="121241">MSSKPTRRISAFLNRSSTNKAKAQTQTSPAIAEAQAPVTPITNGQSSTHTSPAEKEPVVSEATQPASLKEFREQIKKNGFSLTSNIHTISAIVDLIRNKEALDDRKLLLEHALVFVSRLEDGPMAHTLKNKIIELLYNDLCHPPATSISNKYAWRTADGSYNNIDLPDLGKAGTPYSRSVQQSHPLPRNQLPDPGLVFDTLLKRQGFKEHPGGLSSLMFSFAALVIHSVFRTSHRDVNINETSSYVDLAPLYGNSQADQDKIRIRDGRGKLYPDVFAEDRLLLLPPAVCVLLVCFSRNHNYIAEKLLEINERGTFVDPATINQDDPASKAKLLAQEEEIFQTARLVNCGWFGMIVFSDYFSAILGLVRDGNNWSLMPFDEIRKEDHSLFERGKGNVVSVEFNCLYRWHATTSREDEQWTQKVFQQLFGDKPSGHVTVDDFKMAAMKIARTQPDITHWTFGGIKREEDGSFRDQDLANIVHNATEHSAHAFGARGTPEVMRLNEVMGIEQNRKWGTCNLNDFRTFLGLKPYKTFLEWNSNPEIANVAERLYGDINYLELYVGLQAEEAKPLVDGAGLCPGYTVSRAILSDAIALTRGDRFFTHDFTPFNLTAWGFADCQRDPNAFGFGSVLGKLLLRTLPDHFTENSIYTFFPMMTPPSMKLVLDKLKLNDQYDTARPTAKRPTVILQGPVNAKAVLQGKTGFTKPYDARARRIIQGTGFFPAEGEKEQQAVVTILSSPDLITGIGKYFYETTKKLTAVHSYTLVGNETSGVDLIKHVVKTVPVHWAANDLAGITLKTSETAGKYTSGELADMLGEIYDFIFLHPDAAKVMVLQEKAKKNVHNLLDLIKDNLDEVVGSKFVSRIVGGLSKPKKTEYHDIVTRLYEIGHSRDQLANTLLALMIVSSIELSLALTNIFNTLLGTPHGDQISTLVKDNSGKAQLDGYVYEALRLDPTFRGMFRTSTKDQTINGQDIKQGDRVFVDVSSINLDGDVFANPSEFNITRATKDRVYTDGVFNYLGEGLTIKILSEVVRAVFEYPNIRRAPGVSGILGRFKDHSRPELNYSYLSKQQLPSPWPTSLSILYNSKK</sequence>
<dbReference type="Proteomes" id="UP000807306">
    <property type="component" value="Unassembled WGS sequence"/>
</dbReference>
<dbReference type="PROSITE" id="PS50292">
    <property type="entry name" value="PEROXIDASE_3"/>
    <property type="match status" value="1"/>
</dbReference>
<evidence type="ECO:0000256" key="7">
    <source>
        <dbReference type="PIRSR" id="PIRSR619791-2"/>
    </source>
</evidence>
<evidence type="ECO:0000256" key="1">
    <source>
        <dbReference type="ARBA" id="ARBA00011881"/>
    </source>
</evidence>
<feature type="region of interest" description="Disordered" evidence="8">
    <location>
        <begin position="1"/>
        <end position="65"/>
    </location>
</feature>
<evidence type="ECO:0000313" key="10">
    <source>
        <dbReference type="Proteomes" id="UP000807306"/>
    </source>
</evidence>
<dbReference type="InterPro" id="IPR034812">
    <property type="entry name" value="Ppo-like_N"/>
</dbReference>
<dbReference type="InterPro" id="IPR037120">
    <property type="entry name" value="Haem_peroxidase_sf_animal"/>
</dbReference>
<evidence type="ECO:0000313" key="9">
    <source>
        <dbReference type="EMBL" id="KAF9530418.1"/>
    </source>
</evidence>
<dbReference type="GO" id="GO:0004497">
    <property type="term" value="F:monooxygenase activity"/>
    <property type="evidence" value="ECO:0007669"/>
    <property type="project" value="InterPro"/>
</dbReference>
<dbReference type="PRINTS" id="PR00457">
    <property type="entry name" value="ANPEROXIDASE"/>
</dbReference>
<dbReference type="InterPro" id="IPR050783">
    <property type="entry name" value="Oxylipin_biosynth_metab"/>
</dbReference>
<evidence type="ECO:0000256" key="2">
    <source>
        <dbReference type="ARBA" id="ARBA00022617"/>
    </source>
</evidence>
<keyword evidence="10" id="KW-1185">Reference proteome</keyword>
<dbReference type="OrthoDB" id="823504at2759"/>
<dbReference type="InterPro" id="IPR010255">
    <property type="entry name" value="Haem_peroxidase_sf"/>
</dbReference>
<reference evidence="9" key="1">
    <citation type="submission" date="2020-11" db="EMBL/GenBank/DDBJ databases">
        <authorList>
            <consortium name="DOE Joint Genome Institute"/>
            <person name="Ahrendt S."/>
            <person name="Riley R."/>
            <person name="Andreopoulos W."/>
            <person name="Labutti K."/>
            <person name="Pangilinan J."/>
            <person name="Ruiz-Duenas F.J."/>
            <person name="Barrasa J.M."/>
            <person name="Sanchez-Garcia M."/>
            <person name="Camarero S."/>
            <person name="Miyauchi S."/>
            <person name="Serrano A."/>
            <person name="Linde D."/>
            <person name="Babiker R."/>
            <person name="Drula E."/>
            <person name="Ayuso-Fernandez I."/>
            <person name="Pacheco R."/>
            <person name="Padilla G."/>
            <person name="Ferreira P."/>
            <person name="Barriuso J."/>
            <person name="Kellner H."/>
            <person name="Castanera R."/>
            <person name="Alfaro M."/>
            <person name="Ramirez L."/>
            <person name="Pisabarro A.G."/>
            <person name="Kuo A."/>
            <person name="Tritt A."/>
            <person name="Lipzen A."/>
            <person name="He G."/>
            <person name="Yan M."/>
            <person name="Ng V."/>
            <person name="Cullen D."/>
            <person name="Martin F."/>
            <person name="Rosso M.-N."/>
            <person name="Henrissat B."/>
            <person name="Hibbett D."/>
            <person name="Martinez A.T."/>
            <person name="Grigoriev I.V."/>
        </authorList>
    </citation>
    <scope>NUCLEOTIDE SEQUENCE</scope>
    <source>
        <strain evidence="9">CBS 506.95</strain>
    </source>
</reference>
<name>A0A9P6JS08_9AGAR</name>
<dbReference type="SUPFAM" id="SSF48113">
    <property type="entry name" value="Heme-dependent peroxidases"/>
    <property type="match status" value="1"/>
</dbReference>
<evidence type="ECO:0000256" key="5">
    <source>
        <dbReference type="ARBA" id="ARBA00023002"/>
    </source>
</evidence>
<comment type="caution">
    <text evidence="9">The sequence shown here is derived from an EMBL/GenBank/DDBJ whole genome shotgun (WGS) entry which is preliminary data.</text>
</comment>
<dbReference type="Gene3D" id="1.10.640.10">
    <property type="entry name" value="Haem peroxidase domain superfamily, animal type"/>
    <property type="match status" value="1"/>
</dbReference>
<dbReference type="CDD" id="cd09817">
    <property type="entry name" value="linoleate_diol_synthase_like"/>
    <property type="match status" value="1"/>
</dbReference>
<dbReference type="GO" id="GO:0005506">
    <property type="term" value="F:iron ion binding"/>
    <property type="evidence" value="ECO:0007669"/>
    <property type="project" value="InterPro"/>
</dbReference>
<dbReference type="GO" id="GO:0020037">
    <property type="term" value="F:heme binding"/>
    <property type="evidence" value="ECO:0007669"/>
    <property type="project" value="InterPro"/>
</dbReference>
<comment type="subunit">
    <text evidence="1">Homotetramer.</text>
</comment>
<dbReference type="PANTHER" id="PTHR11903:SF37">
    <property type="entry name" value="PSI-PRODUCING OXYGENASE A"/>
    <property type="match status" value="1"/>
</dbReference>
<dbReference type="GO" id="GO:0016705">
    <property type="term" value="F:oxidoreductase activity, acting on paired donors, with incorporation or reduction of molecular oxygen"/>
    <property type="evidence" value="ECO:0007669"/>
    <property type="project" value="InterPro"/>
</dbReference>
<evidence type="ECO:0000256" key="6">
    <source>
        <dbReference type="ARBA" id="ARBA00023004"/>
    </source>
</evidence>
<dbReference type="PANTHER" id="PTHR11903">
    <property type="entry name" value="PROSTAGLANDIN G/H SYNTHASE"/>
    <property type="match status" value="1"/>
</dbReference>
<gene>
    <name evidence="9" type="ORF">CPB83DRAFT_810771</name>
</gene>
<feature type="binding site" description="axial binding residue" evidence="7">
    <location>
        <position position="408"/>
    </location>
    <ligand>
        <name>heme b</name>
        <dbReference type="ChEBI" id="CHEBI:60344"/>
    </ligand>
    <ligandPart>
        <name>Fe</name>
        <dbReference type="ChEBI" id="CHEBI:18248"/>
    </ligandPart>
</feature>
<dbReference type="AlphaFoldDB" id="A0A9P6JS08"/>
<keyword evidence="3 7" id="KW-0479">Metal-binding</keyword>
<keyword evidence="4" id="KW-0223">Dioxygenase</keyword>
<organism evidence="9 10">
    <name type="scientific">Crepidotus variabilis</name>
    <dbReference type="NCBI Taxonomy" id="179855"/>
    <lineage>
        <taxon>Eukaryota</taxon>
        <taxon>Fungi</taxon>
        <taxon>Dikarya</taxon>
        <taxon>Basidiomycota</taxon>
        <taxon>Agaricomycotina</taxon>
        <taxon>Agaricomycetes</taxon>
        <taxon>Agaricomycetidae</taxon>
        <taxon>Agaricales</taxon>
        <taxon>Agaricineae</taxon>
        <taxon>Crepidotaceae</taxon>
        <taxon>Crepidotus</taxon>
    </lineage>
</organism>
<keyword evidence="6 7" id="KW-0408">Iron</keyword>
<feature type="compositionally biased region" description="Polar residues" evidence="8">
    <location>
        <begin position="40"/>
        <end position="51"/>
    </location>
</feature>
<dbReference type="Pfam" id="PF03098">
    <property type="entry name" value="An_peroxidase"/>
    <property type="match status" value="2"/>
</dbReference>
<evidence type="ECO:0000256" key="8">
    <source>
        <dbReference type="SAM" id="MobiDB-lite"/>
    </source>
</evidence>
<dbReference type="GO" id="GO:0004601">
    <property type="term" value="F:peroxidase activity"/>
    <property type="evidence" value="ECO:0007669"/>
    <property type="project" value="InterPro"/>
</dbReference>
<proteinExistence type="predicted"/>
<dbReference type="InterPro" id="IPR019791">
    <property type="entry name" value="Haem_peroxidase_animal"/>
</dbReference>
<keyword evidence="5" id="KW-0560">Oxidoreductase</keyword>
<dbReference type="GO" id="GO:0006631">
    <property type="term" value="P:fatty acid metabolic process"/>
    <property type="evidence" value="ECO:0007669"/>
    <property type="project" value="UniProtKB-ARBA"/>
</dbReference>
<dbReference type="InterPro" id="IPR036396">
    <property type="entry name" value="Cyt_P450_sf"/>
</dbReference>
<keyword evidence="2 7" id="KW-0349">Heme</keyword>
<dbReference type="GO" id="GO:0051213">
    <property type="term" value="F:dioxygenase activity"/>
    <property type="evidence" value="ECO:0007669"/>
    <property type="project" value="UniProtKB-KW"/>
</dbReference>
<evidence type="ECO:0000256" key="3">
    <source>
        <dbReference type="ARBA" id="ARBA00022723"/>
    </source>
</evidence>
<accession>A0A9P6JS08</accession>
<evidence type="ECO:0000256" key="4">
    <source>
        <dbReference type="ARBA" id="ARBA00022964"/>
    </source>
</evidence>
<dbReference type="InterPro" id="IPR001128">
    <property type="entry name" value="Cyt_P450"/>
</dbReference>
<feature type="compositionally biased region" description="Polar residues" evidence="8">
    <location>
        <begin position="13"/>
        <end position="29"/>
    </location>
</feature>
<dbReference type="SUPFAM" id="SSF48264">
    <property type="entry name" value="Cytochrome P450"/>
    <property type="match status" value="1"/>
</dbReference>
<dbReference type="EMBL" id="MU157840">
    <property type="protein sequence ID" value="KAF9530418.1"/>
    <property type="molecule type" value="Genomic_DNA"/>
</dbReference>